<dbReference type="InterPro" id="IPR027417">
    <property type="entry name" value="P-loop_NTPase"/>
</dbReference>
<accession>A0AAU0B970</accession>
<sequence>MSKKKEVTPRDPLHGTQVMSTVATGGGGGVFQARVGALYLANMLTGLPTAFCLHGAWVEELRFEARYKGAHTDDVYCRLRDPKESWLQLVQCKRGLNATAGNTDFIDGLQGAWRDFLGIEKSPFDRGCDVLVLATIAPATAANQAAKRLCELSRASVDLADYLQKVNSKLFDKKHKETWEAFKTVSKETLTDKYTEELVFQLLQRLRVDIHDLGTESSQELSLVQALLTSGQPSDSGELVWDGLVSYVQEQGISVGTVTRRTWSQTAKEGLQAAMSRLTSSRALSNIAERLTQRALLQLSLISTNLPNGAHIPRGECLGRVLSALDDRQLVIITGGPGAGKSAVVSELASLRRESGPLFFFRADELDAPTLAAVQSLNGLQDPVLGIDTLLHTGAPTVIIDSLEKALESQNPGALEELLALVRKNKSSRLCITTRSYALNGLYTNFLYSFSSQVIDVPLLTDAEIATAVVASPLEEIVAKDSGVKEVLRTPYYLQLAFKYAAAGTALPSASGNDLRRALWTERIAPSRGLSAAMRTSRLATFDQVCYLRTERFAQFVEPPPDVEAVTSLLQDAVLAKDEADRVAPAHDVLEDWSLFFRVEREVRSAERDWLALFTKLGSHAGMRRALRSWTAQRSAEGDDDAYALLEAALRPESTIAQLWRDEIAIGLLRSERVEELVAKLGSNGTFSSAALLQRLCHLLRVACKGPTSIDYSHLAADSANKELLSRIGMAAPVGKAWDVMIGLVATAFPSLPPEAHSWVVQLAEDAVAHDDAWHKPSPRVTDVFTMAERYCWRDNDTWYRQKSLGRRFYELLCRCSGADPAKFKVFIDALVKRISEDREDRDVYAEERLEFLTNIKHCGEPIYFNADLVRTAFWVLYTEHGLRAERHFDMVGWEAAMGLSQRASHAFFPPSVLQGPFRCLLLYSFAKSIRFVVQLCNHAALSFAKSHPEEVTVLPPEQSPNGRAHIHNWRLWAAYRGHSVSCYVLNCALMALEERLLVEAKVQPEIISEALKFILESGESSFTTGLVAGVLMAHPSLVTEKLLPLFSCPQLFVDDIARYVGESTALAIHGGHDGLGEERQKERIASNRLPHRKQHLEMLLLQLQIIRPDLRDGIFAILDKHIEDLKYAQDVPDGWRMGLKRMDARGMKFGELVGDGKFVPLEIANLEPDLKQVSDQAESRSQLMNRLAAVRLWAGTVTQPTLPSSQGAVDRFSSSSEVYEEFQRLLEEIDGQEEALLWGMDDNLPCALIQRWPTDTSGALQWAKDYLLEVTSKRLDNDAWVLRSPATGELRAKTLVLLASVAPSHPKLPESLANIITEPVWKVRRAGALAISEVLRPKQPLLADILTTALAQYAEALDTTIGAARRRKPDFVEEARNVTSKGLVVALTGGNLASRPSPRSLGAVKEWTIALDAARSETPETWRVQALTTLARLMADQEGKARIDRYDPDYVDFEARWEVGDLLASELLVQTTDKTPIFETLDYCIEHGPELTERVLESTLRGCMKQEYANADAFWRVWDRAAAKVLLDESLHTRSRHVYSKNEKPLAVLLFQSIPWTKTFHDLPLLRNRPRFVANCLVAAGDSWHALEHLLALMAGVGRSTAVPSALGQLRDAISKAPSDLFNEGSILWHTETVCQVAVHEHRQALLRDVSLRQATLEVLDRLVEAGSSLAFQLRDYLATSSPVMPSTPPGSNAAA</sequence>
<organism evidence="1 2">
    <name type="scientific">Xanthomonas hydrangeae</name>
    <dbReference type="NCBI Taxonomy" id="2775159"/>
    <lineage>
        <taxon>Bacteria</taxon>
        <taxon>Pseudomonadati</taxon>
        <taxon>Pseudomonadota</taxon>
        <taxon>Gammaproteobacteria</taxon>
        <taxon>Lysobacterales</taxon>
        <taxon>Lysobacteraceae</taxon>
        <taxon>Xanthomonas</taxon>
    </lineage>
</organism>
<evidence type="ECO:0000313" key="2">
    <source>
        <dbReference type="Proteomes" id="UP001302716"/>
    </source>
</evidence>
<dbReference type="EMBL" id="CP103836">
    <property type="protein sequence ID" value="WOB49270.1"/>
    <property type="molecule type" value="Genomic_DNA"/>
</dbReference>
<proteinExistence type="predicted"/>
<dbReference type="Proteomes" id="UP001302716">
    <property type="component" value="Chromosome"/>
</dbReference>
<protein>
    <recommendedName>
        <fullName evidence="3">ATP-binding protein</fullName>
    </recommendedName>
</protein>
<name>A0AAU0B970_9XANT</name>
<evidence type="ECO:0000313" key="1">
    <source>
        <dbReference type="EMBL" id="WOB49270.1"/>
    </source>
</evidence>
<dbReference type="SUPFAM" id="SSF52540">
    <property type="entry name" value="P-loop containing nucleoside triphosphate hydrolases"/>
    <property type="match status" value="1"/>
</dbReference>
<dbReference type="RefSeq" id="WP_316695272.1">
    <property type="nucleotide sequence ID" value="NZ_CP103836.1"/>
</dbReference>
<reference evidence="1 2" key="1">
    <citation type="submission" date="2022-08" db="EMBL/GenBank/DDBJ databases">
        <title>Whole genome sequencing-based tracing of a 2022 introduction and outbreak of Xanthomonas hortorum pv. pelargonii.</title>
        <authorList>
            <person name="Iruegas-Bocardo F."/>
            <person name="Weisberg A.K."/>
            <person name="Riutta E.R."/>
            <person name="Kilday K."/>
            <person name="Bonkowski J.C."/>
            <person name="Creswell T."/>
            <person name="Daughtrey M.L."/>
            <person name="Rane K."/>
            <person name="Grunwald N.J."/>
            <person name="Chang J.H."/>
            <person name="Putnam M.L."/>
        </authorList>
    </citation>
    <scope>NUCLEOTIDE SEQUENCE [LARGE SCALE GENOMIC DNA]</scope>
    <source>
        <strain evidence="1 2">22-323</strain>
    </source>
</reference>
<gene>
    <name evidence="1" type="ORF">NYR97_18965</name>
</gene>
<evidence type="ECO:0008006" key="3">
    <source>
        <dbReference type="Google" id="ProtNLM"/>
    </source>
</evidence>
<keyword evidence="2" id="KW-1185">Reference proteome</keyword>